<evidence type="ECO:0000256" key="2">
    <source>
        <dbReference type="ARBA" id="ARBA00022475"/>
    </source>
</evidence>
<dbReference type="PANTHER" id="PTHR30086:SF20">
    <property type="entry name" value="ARGININE EXPORTER PROTEIN ARGO-RELATED"/>
    <property type="match status" value="1"/>
</dbReference>
<evidence type="ECO:0000256" key="3">
    <source>
        <dbReference type="ARBA" id="ARBA00022692"/>
    </source>
</evidence>
<organism evidence="7 8">
    <name type="scientific">Sphingomonas naphthae</name>
    <dbReference type="NCBI Taxonomy" id="1813468"/>
    <lineage>
        <taxon>Bacteria</taxon>
        <taxon>Pseudomonadati</taxon>
        <taxon>Pseudomonadota</taxon>
        <taxon>Alphaproteobacteria</taxon>
        <taxon>Sphingomonadales</taxon>
        <taxon>Sphingomonadaceae</taxon>
        <taxon>Sphingomonas</taxon>
    </lineage>
</organism>
<dbReference type="EMBL" id="CP117413">
    <property type="protein sequence ID" value="WCT75815.1"/>
    <property type="molecule type" value="Genomic_DNA"/>
</dbReference>
<evidence type="ECO:0000256" key="4">
    <source>
        <dbReference type="ARBA" id="ARBA00022989"/>
    </source>
</evidence>
<keyword evidence="4 6" id="KW-1133">Transmembrane helix</keyword>
<proteinExistence type="predicted"/>
<dbReference type="PANTHER" id="PTHR30086">
    <property type="entry name" value="ARGININE EXPORTER PROTEIN ARGO"/>
    <property type="match status" value="1"/>
</dbReference>
<feature type="transmembrane region" description="Helical" evidence="6">
    <location>
        <begin position="6"/>
        <end position="25"/>
    </location>
</feature>
<geneLocation type="plasmid" evidence="7 8">
    <name>unnamed2</name>
</geneLocation>
<evidence type="ECO:0000313" key="7">
    <source>
        <dbReference type="EMBL" id="WCT75815.1"/>
    </source>
</evidence>
<dbReference type="Pfam" id="PF01810">
    <property type="entry name" value="LysE"/>
    <property type="match status" value="1"/>
</dbReference>
<reference evidence="7 8" key="1">
    <citation type="submission" date="2023-02" db="EMBL/GenBank/DDBJ databases">
        <title>Genome sequence of Sphingomonas naphthae.</title>
        <authorList>
            <person name="Kim S."/>
            <person name="Heo J."/>
            <person name="Kwon S.-W."/>
        </authorList>
    </citation>
    <scope>NUCLEOTIDE SEQUENCE [LARGE SCALE GENOMIC DNA]</scope>
    <source>
        <strain evidence="7 8">KACC 18716</strain>
        <plasmid evidence="7 8">unnamed2</plasmid>
    </source>
</reference>
<keyword evidence="7" id="KW-0614">Plasmid</keyword>
<name>A0ABY7TRG8_9SPHN</name>
<sequence length="203" mass="21184">MDLIGFALAVLLIELTPGPNMAWLAGLAATEGRRSGLAAVWGIGLGLLANGLLAAIGLAALLQAAPQLWTGLRLAGAAMMLWLAFDAWRGSNQSSAPAPQARSARRAFATGAMINLLNPKAYVFFIVVAPQFLRGAALSLHGALILSLVSAAIATFIHLSIVLAGAKAHGWMNDPIRIKPIKRLFAVVMVSVAISFVIADIGR</sequence>
<feature type="transmembrane region" description="Helical" evidence="6">
    <location>
        <begin position="140"/>
        <end position="163"/>
    </location>
</feature>
<comment type="subcellular location">
    <subcellularLocation>
        <location evidence="1">Cell membrane</location>
        <topology evidence="1">Multi-pass membrane protein</topology>
    </subcellularLocation>
</comment>
<keyword evidence="8" id="KW-1185">Reference proteome</keyword>
<keyword evidence="3 6" id="KW-0812">Transmembrane</keyword>
<evidence type="ECO:0000256" key="1">
    <source>
        <dbReference type="ARBA" id="ARBA00004651"/>
    </source>
</evidence>
<evidence type="ECO:0000256" key="5">
    <source>
        <dbReference type="ARBA" id="ARBA00023136"/>
    </source>
</evidence>
<feature type="transmembrane region" description="Helical" evidence="6">
    <location>
        <begin position="184"/>
        <end position="202"/>
    </location>
</feature>
<dbReference type="Proteomes" id="UP001220395">
    <property type="component" value="Plasmid unnamed2"/>
</dbReference>
<feature type="transmembrane region" description="Helical" evidence="6">
    <location>
        <begin position="37"/>
        <end position="62"/>
    </location>
</feature>
<dbReference type="RefSeq" id="WP_273692120.1">
    <property type="nucleotide sequence ID" value="NZ_CP117413.1"/>
</dbReference>
<feature type="transmembrane region" description="Helical" evidence="6">
    <location>
        <begin position="108"/>
        <end position="128"/>
    </location>
</feature>
<keyword evidence="2" id="KW-1003">Cell membrane</keyword>
<evidence type="ECO:0000313" key="8">
    <source>
        <dbReference type="Proteomes" id="UP001220395"/>
    </source>
</evidence>
<dbReference type="InterPro" id="IPR001123">
    <property type="entry name" value="LeuE-type"/>
</dbReference>
<keyword evidence="5 6" id="KW-0472">Membrane</keyword>
<accession>A0ABY7TRG8</accession>
<evidence type="ECO:0000256" key="6">
    <source>
        <dbReference type="SAM" id="Phobius"/>
    </source>
</evidence>
<protein>
    <submittedName>
        <fullName evidence="7">LysE family translocator</fullName>
    </submittedName>
</protein>
<gene>
    <name evidence="7" type="ORF">PQ455_20145</name>
</gene>
<feature type="transmembrane region" description="Helical" evidence="6">
    <location>
        <begin position="68"/>
        <end position="88"/>
    </location>
</feature>